<keyword evidence="1" id="KW-1133">Transmembrane helix</keyword>
<accession>W7HX39</accession>
<dbReference type="PANTHER" id="PTHR38488">
    <property type="entry name" value="OXIDOREDUCTASE 9.5 KDA SUBUNIT, PUTATIVE (AFU_ORTHOLOGUE AFUA_5G08980)-RELATED"/>
    <property type="match status" value="1"/>
</dbReference>
<evidence type="ECO:0000256" key="1">
    <source>
        <dbReference type="SAM" id="Phobius"/>
    </source>
</evidence>
<reference evidence="2 3" key="1">
    <citation type="submission" date="2013-05" db="EMBL/GenBank/DDBJ databases">
        <title>Drechslerella stenobrocha genome reveals carnivorous origination and mechanical trapping mechanism of predatory fungi.</title>
        <authorList>
            <person name="Liu X."/>
            <person name="Zhang W."/>
            <person name="Liu K."/>
        </authorList>
    </citation>
    <scope>NUCLEOTIDE SEQUENCE [LARGE SCALE GENOMIC DNA]</scope>
    <source>
        <strain evidence="2 3">248</strain>
    </source>
</reference>
<dbReference type="OrthoDB" id="2093409at2759"/>
<dbReference type="CDD" id="cd22903">
    <property type="entry name" value="NI9M"/>
    <property type="match status" value="1"/>
</dbReference>
<dbReference type="Proteomes" id="UP000024837">
    <property type="component" value="Unassembled WGS sequence"/>
</dbReference>
<name>W7HX39_9PEZI</name>
<sequence>MPLIYPRFWRTPYQWARYHAHNNPAIFWSVFIGGLSPVFLIGGQFTPKAPHLPGTYPIPPGKRVIPEGFDDE</sequence>
<dbReference type="HOGENOM" id="CLU_166990_0_1_1"/>
<dbReference type="EMBL" id="KI966406">
    <property type="protein sequence ID" value="EWC48099.1"/>
    <property type="molecule type" value="Genomic_DNA"/>
</dbReference>
<evidence type="ECO:0008006" key="4">
    <source>
        <dbReference type="Google" id="ProtNLM"/>
    </source>
</evidence>
<proteinExistence type="predicted"/>
<evidence type="ECO:0000313" key="3">
    <source>
        <dbReference type="Proteomes" id="UP000024837"/>
    </source>
</evidence>
<dbReference type="InterPro" id="IPR039961">
    <property type="entry name" value="Nuo9.5"/>
</dbReference>
<evidence type="ECO:0000313" key="2">
    <source>
        <dbReference type="EMBL" id="EWC48099.1"/>
    </source>
</evidence>
<keyword evidence="1" id="KW-0812">Transmembrane</keyword>
<protein>
    <recommendedName>
        <fullName evidence="4">NADH-ubiquinone oxidoreductase 9.5 kDa subunit</fullName>
    </recommendedName>
</protein>
<dbReference type="PANTHER" id="PTHR38488:SF1">
    <property type="entry name" value="OXIDOREDUCTASE 9.5 KDA SUBUNIT, PUTATIVE (AFU_ORTHOLOGUE AFUA_5G08980)-RELATED"/>
    <property type="match status" value="1"/>
</dbReference>
<gene>
    <name evidence="2" type="ORF">DRE_02678</name>
</gene>
<keyword evidence="3" id="KW-1185">Reference proteome</keyword>
<feature type="transmembrane region" description="Helical" evidence="1">
    <location>
        <begin position="25"/>
        <end position="43"/>
    </location>
</feature>
<keyword evidence="1" id="KW-0472">Membrane</keyword>
<organism evidence="2 3">
    <name type="scientific">Drechslerella stenobrocha 248</name>
    <dbReference type="NCBI Taxonomy" id="1043628"/>
    <lineage>
        <taxon>Eukaryota</taxon>
        <taxon>Fungi</taxon>
        <taxon>Dikarya</taxon>
        <taxon>Ascomycota</taxon>
        <taxon>Pezizomycotina</taxon>
        <taxon>Orbiliomycetes</taxon>
        <taxon>Orbiliales</taxon>
        <taxon>Orbiliaceae</taxon>
        <taxon>Drechslerella</taxon>
    </lineage>
</organism>
<dbReference type="AlphaFoldDB" id="W7HX39"/>